<dbReference type="GO" id="GO:0016853">
    <property type="term" value="F:isomerase activity"/>
    <property type="evidence" value="ECO:0007669"/>
    <property type="project" value="UniProtKB-KW"/>
</dbReference>
<dbReference type="PANTHER" id="PTHR15108">
    <property type="entry name" value="N-ACYLGLUCOSAMINE-2-EPIMERASE"/>
    <property type="match status" value="1"/>
</dbReference>
<reference evidence="3 4" key="1">
    <citation type="submission" date="2017-01" db="EMBL/GenBank/DDBJ databases">
        <title>Genome Analysis of Deinococcus marmoris KOPRI26562.</title>
        <authorList>
            <person name="Kim J.H."/>
            <person name="Oh H.-M."/>
        </authorList>
    </citation>
    <scope>NUCLEOTIDE SEQUENCE [LARGE SCALE GENOMIC DNA]</scope>
    <source>
        <strain evidence="3 4">KOPRI26562</strain>
    </source>
</reference>
<comment type="similarity">
    <text evidence="1">Belongs to the N-acylglucosamine 2-epimerase family.</text>
</comment>
<name>A0A1U7NU34_9DEIO</name>
<accession>A0A1U7NU34</accession>
<organism evidence="3 4">
    <name type="scientific">Deinococcus marmoris</name>
    <dbReference type="NCBI Taxonomy" id="249408"/>
    <lineage>
        <taxon>Bacteria</taxon>
        <taxon>Thermotogati</taxon>
        <taxon>Deinococcota</taxon>
        <taxon>Deinococci</taxon>
        <taxon>Deinococcales</taxon>
        <taxon>Deinococcaceae</taxon>
        <taxon>Deinococcus</taxon>
    </lineage>
</organism>
<dbReference type="EMBL" id="MSTI01000142">
    <property type="protein sequence ID" value="OLV16426.1"/>
    <property type="molecule type" value="Genomic_DNA"/>
</dbReference>
<dbReference type="SUPFAM" id="SSF48208">
    <property type="entry name" value="Six-hairpin glycosidases"/>
    <property type="match status" value="1"/>
</dbReference>
<dbReference type="InterPro" id="IPR008928">
    <property type="entry name" value="6-hairpin_glycosidase_sf"/>
</dbReference>
<dbReference type="InterPro" id="IPR010819">
    <property type="entry name" value="AGE/CE"/>
</dbReference>
<keyword evidence="4" id="KW-1185">Reference proteome</keyword>
<dbReference type="Pfam" id="PF07221">
    <property type="entry name" value="GlcNAc_2-epim"/>
    <property type="match status" value="1"/>
</dbReference>
<dbReference type="RefSeq" id="WP_075835502.1">
    <property type="nucleotide sequence ID" value="NZ_MSTI01000142.1"/>
</dbReference>
<evidence type="ECO:0000313" key="4">
    <source>
        <dbReference type="Proteomes" id="UP000186607"/>
    </source>
</evidence>
<dbReference type="GO" id="GO:0005975">
    <property type="term" value="P:carbohydrate metabolic process"/>
    <property type="evidence" value="ECO:0007669"/>
    <property type="project" value="InterPro"/>
</dbReference>
<evidence type="ECO:0000313" key="3">
    <source>
        <dbReference type="EMBL" id="OLV16426.1"/>
    </source>
</evidence>
<dbReference type="InterPro" id="IPR012341">
    <property type="entry name" value="6hp_glycosidase-like_sf"/>
</dbReference>
<dbReference type="OrthoDB" id="618431at2"/>
<proteinExistence type="inferred from homology"/>
<keyword evidence="2 3" id="KW-0413">Isomerase</keyword>
<sequence>MNTSVLAPLRPQVEAFLSSALPLWFGEGLDEGQGMFVEALSFDGQSLRGLPRRARVQARQLYVLGLAYERGEFVGSAQQHAELMERVMESVTRSYGALGGGFHTLVGAEGQVLDSARVLYDQAFYLMALAWLYRVTGKVSYREEAEELWGFIETLRDPRNGGFQLSDAPESLPRQQNPHMHLFEACLLCAELLGKVPWLARADELYTLFQTRFLDTTTGPQPFLREFFTADWQPDPATGDHLDPGHHYEWTWLLGRYRTLGGAAAPELPLLYNTACAWGTDRDGLAYDEMLTGGRELRPTKRLWVQCEVLKGHLAYAHWSGDAQALERARHVLGNILSQYLTPQGTWADQLSRDHRNISENSPSSTLYHLYVALNEALPALAATP</sequence>
<gene>
    <name evidence="3" type="ORF">BOO71_0011908</name>
</gene>
<dbReference type="Proteomes" id="UP000186607">
    <property type="component" value="Unassembled WGS sequence"/>
</dbReference>
<dbReference type="AlphaFoldDB" id="A0A1U7NU34"/>
<comment type="caution">
    <text evidence="3">The sequence shown here is derived from an EMBL/GenBank/DDBJ whole genome shotgun (WGS) entry which is preliminary data.</text>
</comment>
<protein>
    <submittedName>
        <fullName evidence="3">Mannose-6-phosphate isomerase</fullName>
    </submittedName>
</protein>
<evidence type="ECO:0000256" key="1">
    <source>
        <dbReference type="ARBA" id="ARBA00008558"/>
    </source>
</evidence>
<dbReference type="STRING" id="249408.BOO71_0011908"/>
<dbReference type="Gene3D" id="1.50.10.10">
    <property type="match status" value="1"/>
</dbReference>
<evidence type="ECO:0000256" key="2">
    <source>
        <dbReference type="ARBA" id="ARBA00023235"/>
    </source>
</evidence>